<accession>A0AA36IY75</accession>
<dbReference type="AlphaFoldDB" id="A0AA36IY75"/>
<name>A0AA36IY75_9DINO</name>
<keyword evidence="2" id="KW-1185">Reference proteome</keyword>
<evidence type="ECO:0000313" key="2">
    <source>
        <dbReference type="Proteomes" id="UP001178507"/>
    </source>
</evidence>
<reference evidence="1" key="1">
    <citation type="submission" date="2023-08" db="EMBL/GenBank/DDBJ databases">
        <authorList>
            <person name="Chen Y."/>
            <person name="Shah S."/>
            <person name="Dougan E. K."/>
            <person name="Thang M."/>
            <person name="Chan C."/>
        </authorList>
    </citation>
    <scope>NUCLEOTIDE SEQUENCE</scope>
</reference>
<gene>
    <name evidence="1" type="ORF">EVOR1521_LOCUS20075</name>
</gene>
<proteinExistence type="predicted"/>
<sequence>MALRWEQACVKYSWRKGDAFPPSRSWVRIWEGRQERIMNRCSLFLSGERGSMIGYKYNFVEEENTLLYKHCNGEFKPIIVRRVGPSVVCVQKPEITLTRLSDATMLKKVCAEHDPPVWAQVKMFAKTTMLKADGITINQHVLIVLDDDQVAPLSKTWKLKDMAPEAKAKAKAKAAKAKAAKARAKRAAQSVQRVYVKRPSRCQP</sequence>
<dbReference type="EMBL" id="CAUJNA010003206">
    <property type="protein sequence ID" value="CAJ1395699.1"/>
    <property type="molecule type" value="Genomic_DNA"/>
</dbReference>
<organism evidence="1 2">
    <name type="scientific">Effrenium voratum</name>
    <dbReference type="NCBI Taxonomy" id="2562239"/>
    <lineage>
        <taxon>Eukaryota</taxon>
        <taxon>Sar</taxon>
        <taxon>Alveolata</taxon>
        <taxon>Dinophyceae</taxon>
        <taxon>Suessiales</taxon>
        <taxon>Symbiodiniaceae</taxon>
        <taxon>Effrenium</taxon>
    </lineage>
</organism>
<protein>
    <submittedName>
        <fullName evidence="1">Uncharacterized protein</fullName>
    </submittedName>
</protein>
<comment type="caution">
    <text evidence="1">The sequence shown here is derived from an EMBL/GenBank/DDBJ whole genome shotgun (WGS) entry which is preliminary data.</text>
</comment>
<evidence type="ECO:0000313" key="1">
    <source>
        <dbReference type="EMBL" id="CAJ1395699.1"/>
    </source>
</evidence>
<dbReference type="Proteomes" id="UP001178507">
    <property type="component" value="Unassembled WGS sequence"/>
</dbReference>